<comment type="similarity">
    <text evidence="2">Belongs to the TUBGCP family.</text>
</comment>
<dbReference type="RefSeq" id="XP_009174224.1">
    <property type="nucleotide sequence ID" value="XM_009175960.1"/>
</dbReference>
<evidence type="ECO:0000313" key="8">
    <source>
        <dbReference type="EMBL" id="KER22033.1"/>
    </source>
</evidence>
<dbReference type="InterPro" id="IPR042241">
    <property type="entry name" value="GCP_C_sf"/>
</dbReference>
<reference evidence="8 9" key="1">
    <citation type="submission" date="2013-11" db="EMBL/GenBank/DDBJ databases">
        <title>Opisthorchis viverrini - life in the bile duct.</title>
        <authorList>
            <person name="Young N.D."/>
            <person name="Nagarajan N."/>
            <person name="Lin S.J."/>
            <person name="Korhonen P.K."/>
            <person name="Jex A.R."/>
            <person name="Hall R.S."/>
            <person name="Safavi-Hemami H."/>
            <person name="Kaewkong W."/>
            <person name="Bertrand D."/>
            <person name="Gao S."/>
            <person name="Seet Q."/>
            <person name="Wongkham S."/>
            <person name="Teh B.T."/>
            <person name="Wongkham C."/>
            <person name="Intapan P.M."/>
            <person name="Maleewong W."/>
            <person name="Yang X."/>
            <person name="Hu M."/>
            <person name="Wang Z."/>
            <person name="Hofmann A."/>
            <person name="Sternberg P.W."/>
            <person name="Tan P."/>
            <person name="Wang J."/>
            <person name="Gasser R.B."/>
        </authorList>
    </citation>
    <scope>NUCLEOTIDE SEQUENCE [LARGE SCALE GENOMIC DNA]</scope>
</reference>
<dbReference type="OrthoDB" id="775571at2759"/>
<evidence type="ECO:0000256" key="6">
    <source>
        <dbReference type="SAM" id="MobiDB-lite"/>
    </source>
</evidence>
<dbReference type="PANTHER" id="PTHR19302:SF70">
    <property type="entry name" value="GAMMA-TUBULIN COMPLEX COMPONENT 6"/>
    <property type="match status" value="1"/>
</dbReference>
<dbReference type="GO" id="GO:0043015">
    <property type="term" value="F:gamma-tubulin binding"/>
    <property type="evidence" value="ECO:0007669"/>
    <property type="project" value="InterPro"/>
</dbReference>
<dbReference type="GeneID" id="20323954"/>
<dbReference type="Gene3D" id="1.20.120.1900">
    <property type="entry name" value="Gamma-tubulin complex, C-terminal domain"/>
    <property type="match status" value="1"/>
</dbReference>
<accession>A0A074Z4P3</accession>
<evidence type="ECO:0000256" key="5">
    <source>
        <dbReference type="ARBA" id="ARBA00023212"/>
    </source>
</evidence>
<dbReference type="GO" id="GO:0000922">
    <property type="term" value="C:spindle pole"/>
    <property type="evidence" value="ECO:0007669"/>
    <property type="project" value="InterPro"/>
</dbReference>
<sequence length="1827" mass="205629">MRMTKITWRLNESELKKLLSVFRTVRSSHPTRLNAHYISSRSADLIAARKALSGHTDSDGVPKHLKHRITRSSKNGRDRWSITNDRMVYIPHSSEWLEHEFTDRRVVVRTQTSACRLPLSRLGQPGNVPALVLPSGGIAARHRKGVTAVPFFGDSATGCGSWFSLKISELQVNSPILGEFALSFSARSLVRPMMVHNHTTSSSLTNSTMERVGDGFLSVSRVLDELIKYRWKDARRPRAELDEIRRSLRAKALESFFLFQKGPHNSSCTEGNPFMSVQMNDDQYTHLQTNLVFTGDSTESLVYDILRLHKGCLMFQLVRSSRYRSIIPQRQLLTRFLKTLPQPMTGFALLGAFQNKSGDEDEGFSDACDRHLCPSPLTDESARCLVSNLLANTVPGVRDTLLDHFYPFTRTSSDSEHTLRDRDRGEPQGVKRYCWVSRGIDQDPRELPFLTESGPWGSAVLNDVYQERYNFDSSCRTAENESNVCSDMLTPELLTNSRTRDSRRRFFHDLLLLRIGLQSTRFLWDVPTKMGQVGGGDQPLAGHFTHCPNRTDAVSLGISEAALANTVKEHLRAGTAYRRLNWFAHKVVPLAPIPGRAWQGPTWACFIHAISQWLMAYEEAVQLVLKEELDVFRRPISSSSSGALELSHRLKTLTDRISFVADLCMLKGASCPLLNSRGIELLVYLATRADHFACTPAEPIARFLFNRACGPFLGFLEQLLLDGTWDGSGSEFNLLASNSHLLRRDAAFWSGAFKFTAVKPEDKRTYGFMNLLPAEFEQDVLRGAKSIHLLKLIAPKHFLFTNRVHFPRLRFPLNSAEVKEQQHALRNYLEKLRQAAVQSQATRYQLWQKVEQAKQDALKRAMETRTHNISEDERRGVQAALRRKQEEEYVAHKQAAEQSALRKVATATAERDTDKVTMQSYSQTGVKPFTGGSKIDHVSPVAGAQDPDKLGGVATVDLKASQNEPHEPDAAGDTNQATGHNMPLGSAEPAGITPCISEVANDVQPVTDSVQSRQVSQNTAPSAADPLERFRAKYKHRNAGICEPKDTLHTVLYPNHKDPTVKTSAETTDVIGSGPVTSAPVRLGHPSDSTIQRVLYGEGSGPACRPSTQLILLVMIAKSLFDRLWLSSTLHMVGRKEPFEEVGRLAYAARGQANATCARVLFSTLSSEWRKQRGGQPLTWLNWLERELTDRKFRGSNPTSTFRLPLSRLGQPGSIPALVLLSGRTNSFRTATLYSSFVIITVLSFGIITIEARWLNWLERELTDRKFRGSNPTSTFRLPLSRLGQPGSIPALVLLSGSMAVGAGYGTFLLAAQVTHHELYLTLHSLLWIHWSVLAEWEEERRAKDADRALVESAQPDAIKFFEEALELEESHSTGSRVQGFTTEFPRLDQLTLVDPFESLRCPTTVHHPTDSVTESNTLQSDLDVIPLHVLLYKVVLAPITSYIYQLDLALCNHLLYSLNLAGQFHRLRQIYFLQDGEFAQVLLTGLFEKVYDLSPEHCDARTVQFLHDLMQSTVRKFCPSVRSLDAEEITAPFGIDEHAPLIIDVPMDLVLEEQPTVTTYRSTPLDVPSHSVFDRLFIVYQPPWPLNIILHDKVISSYNLVFRQLVRVKYAAWTLQSIYHELRRTNTEGLLDASAEFTNVYLWLFEMQQVVCGLESYLSNQAVKTSWTQFATTLLGDETDDVVRRRSVHRRPENLDQLASAHHSYLQEVLRCCLADPADQELQQVLHGLLCCVHWFHKVLSSGQWIQRSKATQAHIDHTGWQQLCAAHQSFRQHARFLRRRAGSLVSVARFTSIRSILRQLILALGTNDFYANSAALTSDFPRPIT</sequence>
<comment type="subcellular location">
    <subcellularLocation>
        <location evidence="1">Cytoplasm</location>
        <location evidence="1">Cytoskeleton</location>
    </subcellularLocation>
</comment>
<dbReference type="Proteomes" id="UP000054324">
    <property type="component" value="Unassembled WGS sequence"/>
</dbReference>
<dbReference type="Pfam" id="PF04130">
    <property type="entry name" value="GCP_C_terminal"/>
    <property type="match status" value="1"/>
</dbReference>
<dbReference type="InterPro" id="IPR040457">
    <property type="entry name" value="GCP_C"/>
</dbReference>
<dbReference type="STRING" id="6198.A0A074Z4P3"/>
<protein>
    <recommendedName>
        <fullName evidence="7">Gamma tubulin complex component C-terminal domain-containing protein</fullName>
    </recommendedName>
</protein>
<dbReference type="GO" id="GO:0031122">
    <property type="term" value="P:cytoplasmic microtubule organization"/>
    <property type="evidence" value="ECO:0007669"/>
    <property type="project" value="TreeGrafter"/>
</dbReference>
<name>A0A074Z4P3_OPIVI</name>
<feature type="domain" description="Gamma tubulin complex component C-terminal" evidence="7">
    <location>
        <begin position="1461"/>
        <end position="1812"/>
    </location>
</feature>
<dbReference type="GO" id="GO:0051225">
    <property type="term" value="P:spindle assembly"/>
    <property type="evidence" value="ECO:0007669"/>
    <property type="project" value="TreeGrafter"/>
</dbReference>
<dbReference type="GO" id="GO:0000930">
    <property type="term" value="C:gamma-tubulin complex"/>
    <property type="evidence" value="ECO:0007669"/>
    <property type="project" value="TreeGrafter"/>
</dbReference>
<feature type="region of interest" description="Disordered" evidence="6">
    <location>
        <begin position="1059"/>
        <end position="1084"/>
    </location>
</feature>
<dbReference type="InterPro" id="IPR007259">
    <property type="entry name" value="GCP"/>
</dbReference>
<keyword evidence="3" id="KW-0963">Cytoplasm</keyword>
<evidence type="ECO:0000313" key="9">
    <source>
        <dbReference type="Proteomes" id="UP000054324"/>
    </source>
</evidence>
<dbReference type="GO" id="GO:0051321">
    <property type="term" value="P:meiotic cell cycle"/>
    <property type="evidence" value="ECO:0007669"/>
    <property type="project" value="TreeGrafter"/>
</dbReference>
<proteinExistence type="inferred from homology"/>
<organism evidence="8 9">
    <name type="scientific">Opisthorchis viverrini</name>
    <name type="common">Southeast Asian liver fluke</name>
    <dbReference type="NCBI Taxonomy" id="6198"/>
    <lineage>
        <taxon>Eukaryota</taxon>
        <taxon>Metazoa</taxon>
        <taxon>Spiralia</taxon>
        <taxon>Lophotrochozoa</taxon>
        <taxon>Platyhelminthes</taxon>
        <taxon>Trematoda</taxon>
        <taxon>Digenea</taxon>
        <taxon>Opisthorchiida</taxon>
        <taxon>Opisthorchiata</taxon>
        <taxon>Opisthorchiidae</taxon>
        <taxon>Opisthorchis</taxon>
    </lineage>
</organism>
<evidence type="ECO:0000256" key="2">
    <source>
        <dbReference type="ARBA" id="ARBA00010337"/>
    </source>
</evidence>
<dbReference type="GO" id="GO:0000278">
    <property type="term" value="P:mitotic cell cycle"/>
    <property type="evidence" value="ECO:0007669"/>
    <property type="project" value="TreeGrafter"/>
</dbReference>
<keyword evidence="5" id="KW-0206">Cytoskeleton</keyword>
<evidence type="ECO:0000259" key="7">
    <source>
        <dbReference type="Pfam" id="PF04130"/>
    </source>
</evidence>
<dbReference type="GO" id="GO:0005874">
    <property type="term" value="C:microtubule"/>
    <property type="evidence" value="ECO:0007669"/>
    <property type="project" value="UniProtKB-KW"/>
</dbReference>
<dbReference type="EMBL" id="KL596924">
    <property type="protein sequence ID" value="KER22033.1"/>
    <property type="molecule type" value="Genomic_DNA"/>
</dbReference>
<dbReference type="KEGG" id="ovi:T265_09786"/>
<dbReference type="GO" id="GO:0051011">
    <property type="term" value="F:microtubule minus-end binding"/>
    <property type="evidence" value="ECO:0007669"/>
    <property type="project" value="TreeGrafter"/>
</dbReference>
<feature type="region of interest" description="Disordered" evidence="6">
    <location>
        <begin position="962"/>
        <end position="992"/>
    </location>
</feature>
<gene>
    <name evidence="8" type="ORF">T265_09786</name>
</gene>
<dbReference type="GO" id="GO:0007020">
    <property type="term" value="P:microtubule nucleation"/>
    <property type="evidence" value="ECO:0007669"/>
    <property type="project" value="InterPro"/>
</dbReference>
<dbReference type="CTD" id="20323954"/>
<evidence type="ECO:0000256" key="1">
    <source>
        <dbReference type="ARBA" id="ARBA00004245"/>
    </source>
</evidence>
<keyword evidence="4" id="KW-0493">Microtubule</keyword>
<evidence type="ECO:0000256" key="3">
    <source>
        <dbReference type="ARBA" id="ARBA00022490"/>
    </source>
</evidence>
<keyword evidence="9" id="KW-1185">Reference proteome</keyword>
<evidence type="ECO:0000256" key="4">
    <source>
        <dbReference type="ARBA" id="ARBA00022701"/>
    </source>
</evidence>
<dbReference type="PANTHER" id="PTHR19302">
    <property type="entry name" value="GAMMA TUBULIN COMPLEX PROTEIN"/>
    <property type="match status" value="1"/>
</dbReference>